<name>A0ABR8SXA2_9BACL</name>
<keyword evidence="3" id="KW-1185">Reference proteome</keyword>
<dbReference type="EMBL" id="JACSQL010000002">
    <property type="protein sequence ID" value="MBD7968067.1"/>
    <property type="molecule type" value="Genomic_DNA"/>
</dbReference>
<dbReference type="Pfam" id="PF07187">
    <property type="entry name" value="DUF1405"/>
    <property type="match status" value="1"/>
</dbReference>
<reference evidence="2 3" key="1">
    <citation type="submission" date="2020-08" db="EMBL/GenBank/DDBJ databases">
        <title>A Genomic Blueprint of the Chicken Gut Microbiome.</title>
        <authorList>
            <person name="Gilroy R."/>
            <person name="Ravi A."/>
            <person name="Getino M."/>
            <person name="Pursley I."/>
            <person name="Horton D.L."/>
            <person name="Alikhan N.-F."/>
            <person name="Baker D."/>
            <person name="Gharbi K."/>
            <person name="Hall N."/>
            <person name="Watson M."/>
            <person name="Adriaenssens E.M."/>
            <person name="Foster-Nyarko E."/>
            <person name="Jarju S."/>
            <person name="Secka A."/>
            <person name="Antonio M."/>
            <person name="Oren A."/>
            <person name="Chaudhuri R."/>
            <person name="La Ragione R.M."/>
            <person name="Hildebrand F."/>
            <person name="Pallen M.J."/>
        </authorList>
    </citation>
    <scope>NUCLEOTIDE SEQUENCE [LARGE SCALE GENOMIC DNA]</scope>
    <source>
        <strain evidence="2 3">Sa2BVA9</strain>
    </source>
</reference>
<feature type="transmembrane region" description="Helical" evidence="1">
    <location>
        <begin position="95"/>
        <end position="120"/>
    </location>
</feature>
<gene>
    <name evidence="2" type="ORF">H9647_08320</name>
</gene>
<feature type="transmembrane region" description="Helical" evidence="1">
    <location>
        <begin position="153"/>
        <end position="171"/>
    </location>
</feature>
<feature type="transmembrane region" description="Helical" evidence="1">
    <location>
        <begin position="57"/>
        <end position="83"/>
    </location>
</feature>
<dbReference type="RefSeq" id="WP_191799269.1">
    <property type="nucleotide sequence ID" value="NZ_JACSQL010000002.1"/>
</dbReference>
<comment type="caution">
    <text evidence="2">The sequence shown here is derived from an EMBL/GenBank/DDBJ whole genome shotgun (WGS) entry which is preliminary data.</text>
</comment>
<keyword evidence="1" id="KW-0812">Transmembrane</keyword>
<feature type="transmembrane region" description="Helical" evidence="1">
    <location>
        <begin position="26"/>
        <end position="45"/>
    </location>
</feature>
<dbReference type="PANTHER" id="PTHR40042">
    <property type="entry name" value="HYPOTHETICAL MEMBRANE SPANNING PROTEIN"/>
    <property type="match status" value="1"/>
</dbReference>
<accession>A0ABR8SXA2</accession>
<evidence type="ECO:0000256" key="1">
    <source>
        <dbReference type="SAM" id="Phobius"/>
    </source>
</evidence>
<evidence type="ECO:0000313" key="2">
    <source>
        <dbReference type="EMBL" id="MBD7968067.1"/>
    </source>
</evidence>
<evidence type="ECO:0000313" key="3">
    <source>
        <dbReference type="Proteomes" id="UP000608071"/>
    </source>
</evidence>
<feature type="transmembrane region" description="Helical" evidence="1">
    <location>
        <begin position="191"/>
        <end position="211"/>
    </location>
</feature>
<keyword evidence="1" id="KW-0472">Membrane</keyword>
<protein>
    <submittedName>
        <fullName evidence="2">DUF1405 domain-containing protein</fullName>
    </submittedName>
</protein>
<dbReference type="PANTHER" id="PTHR40042:SF1">
    <property type="entry name" value="DUF1405 DOMAIN-CONTAINING PROTEIN"/>
    <property type="match status" value="1"/>
</dbReference>
<organism evidence="2 3">
    <name type="scientific">Paenibacillus gallinarum</name>
    <dbReference type="NCBI Taxonomy" id="2762232"/>
    <lineage>
        <taxon>Bacteria</taxon>
        <taxon>Bacillati</taxon>
        <taxon>Bacillota</taxon>
        <taxon>Bacilli</taxon>
        <taxon>Bacillales</taxon>
        <taxon>Paenibacillaceae</taxon>
        <taxon>Paenibacillus</taxon>
    </lineage>
</organism>
<keyword evidence="1" id="KW-1133">Transmembrane helix</keyword>
<dbReference type="Proteomes" id="UP000608071">
    <property type="component" value="Unassembled WGS sequence"/>
</dbReference>
<sequence length="217" mass="24833">MIKEDVRYVLSLSFFWSRSVLMNRGFLWLLFWCNLLGTVYGYIWYDNQLAYTLQNYPAALLVFVPDSPTASLFFTLSLLFLLYPPSLPWLKKVGHVIQGLAVVTSIKYGVWAVSMIVAGWSFGGDVIWQDFMLIASHLAMAVEALLYVRFFGFGMVSLIIAAGWTLLNDVMDYTFEIYPYLPYELNDYVGGVRTFTFTLTILSFIAGWLALKQAKRL</sequence>
<dbReference type="InterPro" id="IPR009845">
    <property type="entry name" value="DUF1405"/>
</dbReference>
<proteinExistence type="predicted"/>